<keyword evidence="4" id="KW-1185">Reference proteome</keyword>
<keyword evidence="2" id="KW-0472">Membrane</keyword>
<evidence type="ECO:0000313" key="4">
    <source>
        <dbReference type="Proteomes" id="UP000256328"/>
    </source>
</evidence>
<dbReference type="AlphaFoldDB" id="A0A3D8Q922"/>
<feature type="region of interest" description="Disordered" evidence="1">
    <location>
        <begin position="550"/>
        <end position="570"/>
    </location>
</feature>
<dbReference type="OrthoDB" id="529273at2759"/>
<feature type="transmembrane region" description="Helical" evidence="2">
    <location>
        <begin position="12"/>
        <end position="30"/>
    </location>
</feature>
<protein>
    <submittedName>
        <fullName evidence="3">Uncharacterized protein</fullName>
    </submittedName>
</protein>
<gene>
    <name evidence="3" type="ORF">BP5796_12241</name>
</gene>
<evidence type="ECO:0000256" key="2">
    <source>
        <dbReference type="SAM" id="Phobius"/>
    </source>
</evidence>
<reference evidence="3 4" key="1">
    <citation type="journal article" date="2018" name="IMA Fungus">
        <title>IMA Genome-F 9: Draft genome sequence of Annulohypoxylon stygium, Aspergillus mulundensis, Berkeleyomyces basicola (syn. Thielaviopsis basicola), Ceratocystis smalleyi, two Cercospora beticola strains, Coleophoma cylindrospora, Fusarium fracticaudum, Phialophora cf. hyalina, and Morchella septimelata.</title>
        <authorList>
            <person name="Wingfield B.D."/>
            <person name="Bills G.F."/>
            <person name="Dong Y."/>
            <person name="Huang W."/>
            <person name="Nel W.J."/>
            <person name="Swalarsk-Parry B.S."/>
            <person name="Vaghefi N."/>
            <person name="Wilken P.M."/>
            <person name="An Z."/>
            <person name="de Beer Z.W."/>
            <person name="De Vos L."/>
            <person name="Chen L."/>
            <person name="Duong T.A."/>
            <person name="Gao Y."/>
            <person name="Hammerbacher A."/>
            <person name="Kikkert J.R."/>
            <person name="Li Y."/>
            <person name="Li H."/>
            <person name="Li K."/>
            <person name="Li Q."/>
            <person name="Liu X."/>
            <person name="Ma X."/>
            <person name="Naidoo K."/>
            <person name="Pethybridge S.J."/>
            <person name="Sun J."/>
            <person name="Steenkamp E.T."/>
            <person name="van der Nest M.A."/>
            <person name="van Wyk S."/>
            <person name="Wingfield M.J."/>
            <person name="Xiong C."/>
            <person name="Yue Q."/>
            <person name="Zhang X."/>
        </authorList>
    </citation>
    <scope>NUCLEOTIDE SEQUENCE [LARGE SCALE GENOMIC DNA]</scope>
    <source>
        <strain evidence="3 4">BP5796</strain>
    </source>
</reference>
<evidence type="ECO:0000256" key="1">
    <source>
        <dbReference type="SAM" id="MobiDB-lite"/>
    </source>
</evidence>
<keyword evidence="2" id="KW-1133">Transmembrane helix</keyword>
<organism evidence="3 4">
    <name type="scientific">Coleophoma crateriformis</name>
    <dbReference type="NCBI Taxonomy" id="565419"/>
    <lineage>
        <taxon>Eukaryota</taxon>
        <taxon>Fungi</taxon>
        <taxon>Dikarya</taxon>
        <taxon>Ascomycota</taxon>
        <taxon>Pezizomycotina</taxon>
        <taxon>Leotiomycetes</taxon>
        <taxon>Helotiales</taxon>
        <taxon>Dermateaceae</taxon>
        <taxon>Coleophoma</taxon>
    </lineage>
</organism>
<sequence>MAETESIIRKLLPLLLLLITTIVSVALVASRTRRNIGAFNSFVKNNRDTSALVIQILSSILGSCQVYAICSTLNFSTRLYFHQNSIPLPTLSFWSAFVTPRLEFSLSKWHLVTLAIWYIMSKIPGALWAGALTPLFVPVFQKAGTISIPTYPLHARRYWDSEFVRYSNGQTDRLMRCTKTTDTPYQNWTGPFVSSCPDIDFMSALTDLVGSASPTSDSSPWVHSNLFQPDWSFIGRSYGVGSSPALINPAQTAPIAFSAYNYTEIGYFTNVTCIQNVSASYEVLYLKQYGTQAIEVGLWAANGTLPNSVPGSFELYPLITRSKHQKFVLAWSSVVNNGQNLIAVAAPGGTWYHPWNKMQCSVEFYPSLFAVAVNLTSKTITVTQSLEHQSQNITDIEQTGNLTANVMLALDRLSRMSSNLDVSVLGNSLIWNMVNIQRSSPNITQAEAHIRGLEDSFTAVLDDLLVAYGAMELVLAHASKESLFSGFYSALKVGSDRYIFAILGVNLALLIVLAMETRRTRFWKGLTSFNYTDVKHVVVATSAGEKSRARTYPVPSLDNSSSRTRSESGYELEDDMAPILLKLVEHNTRVVFTTGNDDTTIELLK</sequence>
<feature type="transmembrane region" description="Helical" evidence="2">
    <location>
        <begin position="498"/>
        <end position="515"/>
    </location>
</feature>
<dbReference type="Proteomes" id="UP000256328">
    <property type="component" value="Unassembled WGS sequence"/>
</dbReference>
<name>A0A3D8Q922_9HELO</name>
<dbReference type="EMBL" id="PDLN01000021">
    <property type="protein sequence ID" value="RDW58311.1"/>
    <property type="molecule type" value="Genomic_DNA"/>
</dbReference>
<evidence type="ECO:0000313" key="3">
    <source>
        <dbReference type="EMBL" id="RDW58311.1"/>
    </source>
</evidence>
<accession>A0A3D8Q922</accession>
<comment type="caution">
    <text evidence="3">The sequence shown here is derived from an EMBL/GenBank/DDBJ whole genome shotgun (WGS) entry which is preliminary data.</text>
</comment>
<proteinExistence type="predicted"/>
<keyword evidence="2" id="KW-0812">Transmembrane</keyword>